<evidence type="ECO:0000313" key="3">
    <source>
        <dbReference type="Proteomes" id="UP000326198"/>
    </source>
</evidence>
<feature type="compositionally biased region" description="Polar residues" evidence="1">
    <location>
        <begin position="411"/>
        <end position="428"/>
    </location>
</feature>
<dbReference type="InterPro" id="IPR027796">
    <property type="entry name" value="OTT_1508_deam-like"/>
</dbReference>
<sequence length="461" mass="53683">MANSIVYRQEKRHFEEFYRIVHLLGCMNVTRGDRIKGKKEGYTVAQFRRDTADALAYIAAYDKLPARVTAIALGREEGKLVVWITANENVQTEVVNFLTEVLSRLDNIANNPILEDEEEFLDFVLDFNHKGILKYYTSFYGAWKKFRHGPNGYKGQDLAPLDVWIQKTFPKNGQPGDMANLARKCHRARKEYPIVFELLKQNSSQNIMLSRDDEHKREQLHKLLYKIGRLVTECQKLIKARNSLQEDFGQGAVVKRIDDIPPTHTGLRQKYCLDTIATALFKSETEREKFHSHLKLFYNRDDVSRKLQKCDKKLGRVHAEVQLINYFDTHQCQLLDERRPYIGCSKPACYLCYEYIIHHPRPWFLPPSHKKLYRHWCLPDRRGKENRMEFLAATVKTLESQLRDEVRNEQGPRSSHADSTAGATTTISPIDGRYRNIPIRRGLVIGQTKPNRIRSGSARYE</sequence>
<evidence type="ECO:0008006" key="4">
    <source>
        <dbReference type="Google" id="ProtNLM"/>
    </source>
</evidence>
<dbReference type="OrthoDB" id="4851849at2759"/>
<dbReference type="Proteomes" id="UP000326198">
    <property type="component" value="Unassembled WGS sequence"/>
</dbReference>
<dbReference type="Pfam" id="PF14441">
    <property type="entry name" value="OTT_1508_deam"/>
    <property type="match status" value="1"/>
</dbReference>
<gene>
    <name evidence="2" type="ORF">BDV26DRAFT_295609</name>
</gene>
<organism evidence="2 3">
    <name type="scientific">Aspergillus bertholletiae</name>
    <dbReference type="NCBI Taxonomy" id="1226010"/>
    <lineage>
        <taxon>Eukaryota</taxon>
        <taxon>Fungi</taxon>
        <taxon>Dikarya</taxon>
        <taxon>Ascomycota</taxon>
        <taxon>Pezizomycotina</taxon>
        <taxon>Eurotiomycetes</taxon>
        <taxon>Eurotiomycetidae</taxon>
        <taxon>Eurotiales</taxon>
        <taxon>Aspergillaceae</taxon>
        <taxon>Aspergillus</taxon>
        <taxon>Aspergillus subgen. Circumdati</taxon>
    </lineage>
</organism>
<feature type="region of interest" description="Disordered" evidence="1">
    <location>
        <begin position="403"/>
        <end position="429"/>
    </location>
</feature>
<evidence type="ECO:0000256" key="1">
    <source>
        <dbReference type="SAM" id="MobiDB-lite"/>
    </source>
</evidence>
<protein>
    <recommendedName>
        <fullName evidence="4">OTT1508-like deaminase</fullName>
    </recommendedName>
</protein>
<dbReference type="PANTHER" id="PTHR42037">
    <property type="match status" value="1"/>
</dbReference>
<proteinExistence type="predicted"/>
<dbReference type="EMBL" id="ML736274">
    <property type="protein sequence ID" value="KAE8374851.1"/>
    <property type="molecule type" value="Genomic_DNA"/>
</dbReference>
<evidence type="ECO:0000313" key="2">
    <source>
        <dbReference type="EMBL" id="KAE8374851.1"/>
    </source>
</evidence>
<dbReference type="PANTHER" id="PTHR42037:SF1">
    <property type="match status" value="1"/>
</dbReference>
<keyword evidence="3" id="KW-1185">Reference proteome</keyword>
<dbReference type="AlphaFoldDB" id="A0A5N7AYK0"/>
<name>A0A5N7AYK0_9EURO</name>
<accession>A0A5N7AYK0</accession>
<reference evidence="2 3" key="1">
    <citation type="submission" date="2019-04" db="EMBL/GenBank/DDBJ databases">
        <title>Friends and foes A comparative genomics studyof 23 Aspergillus species from section Flavi.</title>
        <authorList>
            <consortium name="DOE Joint Genome Institute"/>
            <person name="Kjaerbolling I."/>
            <person name="Vesth T."/>
            <person name="Frisvad J.C."/>
            <person name="Nybo J.L."/>
            <person name="Theobald S."/>
            <person name="Kildgaard S."/>
            <person name="Isbrandt T."/>
            <person name="Kuo A."/>
            <person name="Sato A."/>
            <person name="Lyhne E.K."/>
            <person name="Kogle M.E."/>
            <person name="Wiebenga A."/>
            <person name="Kun R.S."/>
            <person name="Lubbers R.J."/>
            <person name="Makela M.R."/>
            <person name="Barry K."/>
            <person name="Chovatia M."/>
            <person name="Clum A."/>
            <person name="Daum C."/>
            <person name="Haridas S."/>
            <person name="He G."/>
            <person name="LaButti K."/>
            <person name="Lipzen A."/>
            <person name="Mondo S."/>
            <person name="Riley R."/>
            <person name="Salamov A."/>
            <person name="Simmons B.A."/>
            <person name="Magnuson J.K."/>
            <person name="Henrissat B."/>
            <person name="Mortensen U.H."/>
            <person name="Larsen T.O."/>
            <person name="Devries R.P."/>
            <person name="Grigoriev I.V."/>
            <person name="Machida M."/>
            <person name="Baker S.E."/>
            <person name="Andersen M.R."/>
        </authorList>
    </citation>
    <scope>NUCLEOTIDE SEQUENCE [LARGE SCALE GENOMIC DNA]</scope>
    <source>
        <strain evidence="2 3">IBT 29228</strain>
    </source>
</reference>